<proteinExistence type="predicted"/>
<dbReference type="RefSeq" id="WP_189459617.1">
    <property type="nucleotide sequence ID" value="NZ_BMYO01000003.1"/>
</dbReference>
<reference evidence="2" key="1">
    <citation type="journal article" date="2019" name="Int. J. Syst. Evol. Microbiol.">
        <title>The Global Catalogue of Microorganisms (GCM) 10K type strain sequencing project: providing services to taxonomists for standard genome sequencing and annotation.</title>
        <authorList>
            <consortium name="The Broad Institute Genomics Platform"/>
            <consortium name="The Broad Institute Genome Sequencing Center for Infectious Disease"/>
            <person name="Wu L."/>
            <person name="Ma J."/>
        </authorList>
    </citation>
    <scope>NUCLEOTIDE SEQUENCE [LARGE SCALE GENOMIC DNA]</scope>
    <source>
        <strain evidence="2">KCTC 23701</strain>
    </source>
</reference>
<evidence type="ECO:0000313" key="2">
    <source>
        <dbReference type="Proteomes" id="UP000604737"/>
    </source>
</evidence>
<dbReference type="Proteomes" id="UP000604737">
    <property type="component" value="Unassembled WGS sequence"/>
</dbReference>
<protein>
    <recommendedName>
        <fullName evidence="3">Flagellar protein FliT</fullName>
    </recommendedName>
</protein>
<keyword evidence="2" id="KW-1185">Reference proteome</keyword>
<gene>
    <name evidence="1" type="ORF">GCM10007350_15210</name>
</gene>
<dbReference type="EMBL" id="BMYO01000003">
    <property type="protein sequence ID" value="GHD61088.1"/>
    <property type="molecule type" value="Genomic_DNA"/>
</dbReference>
<evidence type="ECO:0008006" key="3">
    <source>
        <dbReference type="Google" id="ProtNLM"/>
    </source>
</evidence>
<organism evidence="1 2">
    <name type="scientific">Jeongeupia chitinilytica</name>
    <dbReference type="NCBI Taxonomy" id="1041641"/>
    <lineage>
        <taxon>Bacteria</taxon>
        <taxon>Pseudomonadati</taxon>
        <taxon>Pseudomonadota</taxon>
        <taxon>Betaproteobacteria</taxon>
        <taxon>Neisseriales</taxon>
        <taxon>Chitinibacteraceae</taxon>
        <taxon>Jeongeupia</taxon>
    </lineage>
</organism>
<accession>A0ABQ3H153</accession>
<evidence type="ECO:0000313" key="1">
    <source>
        <dbReference type="EMBL" id="GHD61088.1"/>
    </source>
</evidence>
<comment type="caution">
    <text evidence="1">The sequence shown here is derived from an EMBL/GenBank/DDBJ whole genome shotgun (WGS) entry which is preliminary data.</text>
</comment>
<sequence length="103" mass="11128">MAAPDALVRLQALHDSLLAVKHALSAPDGEALLVALAHYDEIAAAQLPVDWSASPQRAQAAGLMQASQVLLQELMPLVRRARDESQAALQNVHNADKLNRAYR</sequence>
<name>A0ABQ3H153_9NEIS</name>